<dbReference type="AlphaFoldDB" id="A0ABD1ZH11"/>
<evidence type="ECO:0000313" key="1">
    <source>
        <dbReference type="EMBL" id="KAL2650216.1"/>
    </source>
</evidence>
<protein>
    <submittedName>
        <fullName evidence="1">Uncharacterized protein</fullName>
    </submittedName>
</protein>
<accession>A0ABD1ZH11</accession>
<keyword evidence="2" id="KW-1185">Reference proteome</keyword>
<organism evidence="1 2">
    <name type="scientific">Riccia fluitans</name>
    <dbReference type="NCBI Taxonomy" id="41844"/>
    <lineage>
        <taxon>Eukaryota</taxon>
        <taxon>Viridiplantae</taxon>
        <taxon>Streptophyta</taxon>
        <taxon>Embryophyta</taxon>
        <taxon>Marchantiophyta</taxon>
        <taxon>Marchantiopsida</taxon>
        <taxon>Marchantiidae</taxon>
        <taxon>Marchantiales</taxon>
        <taxon>Ricciaceae</taxon>
        <taxon>Riccia</taxon>
    </lineage>
</organism>
<evidence type="ECO:0000313" key="2">
    <source>
        <dbReference type="Proteomes" id="UP001605036"/>
    </source>
</evidence>
<sequence>MGIWEDTIIEEEVKEEMMVEKGISKISSHVTHFDDLKDHDFDDVVDEELFDKEVDMEDLNETLALCLMEESWKEDDGGNKIKDVVTKDMH</sequence>
<reference evidence="1 2" key="1">
    <citation type="submission" date="2024-09" db="EMBL/GenBank/DDBJ databases">
        <title>Chromosome-scale assembly of Riccia fluitans.</title>
        <authorList>
            <person name="Paukszto L."/>
            <person name="Sawicki J."/>
            <person name="Karawczyk K."/>
            <person name="Piernik-Szablinska J."/>
            <person name="Szczecinska M."/>
            <person name="Mazdziarz M."/>
        </authorList>
    </citation>
    <scope>NUCLEOTIDE SEQUENCE [LARGE SCALE GENOMIC DNA]</scope>
    <source>
        <strain evidence="1">Rf_01</strain>
        <tissue evidence="1">Aerial parts of the thallus</tissue>
    </source>
</reference>
<comment type="caution">
    <text evidence="1">The sequence shown here is derived from an EMBL/GenBank/DDBJ whole genome shotgun (WGS) entry which is preliminary data.</text>
</comment>
<gene>
    <name evidence="1" type="ORF">R1flu_018344</name>
</gene>
<dbReference type="Proteomes" id="UP001605036">
    <property type="component" value="Unassembled WGS sequence"/>
</dbReference>
<name>A0ABD1ZH11_9MARC</name>
<dbReference type="EMBL" id="JBHFFA010000001">
    <property type="protein sequence ID" value="KAL2650216.1"/>
    <property type="molecule type" value="Genomic_DNA"/>
</dbReference>
<proteinExistence type="predicted"/>